<dbReference type="Gene3D" id="3.40.50.2300">
    <property type="match status" value="2"/>
</dbReference>
<feature type="signal peptide" evidence="4">
    <location>
        <begin position="1"/>
        <end position="27"/>
    </location>
</feature>
<dbReference type="InterPro" id="IPR028082">
    <property type="entry name" value="Peripla_BP_I"/>
</dbReference>
<dbReference type="GO" id="GO:0030313">
    <property type="term" value="C:cell envelope"/>
    <property type="evidence" value="ECO:0007669"/>
    <property type="project" value="UniProtKB-SubCell"/>
</dbReference>
<dbReference type="CDD" id="cd01536">
    <property type="entry name" value="PBP1_ABC_sugar_binding-like"/>
    <property type="match status" value="1"/>
</dbReference>
<proteinExistence type="inferred from homology"/>
<feature type="chain" id="PRO_5037779771" description="Periplasmic binding protein domain-containing protein" evidence="4">
    <location>
        <begin position="28"/>
        <end position="338"/>
    </location>
</feature>
<name>A0A917ZW51_9ACTN</name>
<dbReference type="AlphaFoldDB" id="A0A917ZW51"/>
<feature type="domain" description="Periplasmic binding protein" evidence="5">
    <location>
        <begin position="44"/>
        <end position="306"/>
    </location>
</feature>
<evidence type="ECO:0000256" key="2">
    <source>
        <dbReference type="ARBA" id="ARBA00007639"/>
    </source>
</evidence>
<comment type="caution">
    <text evidence="6">The sequence shown here is derived from an EMBL/GenBank/DDBJ whole genome shotgun (WGS) entry which is preliminary data.</text>
</comment>
<reference evidence="6" key="2">
    <citation type="submission" date="2020-09" db="EMBL/GenBank/DDBJ databases">
        <authorList>
            <person name="Sun Q."/>
            <person name="Zhou Y."/>
        </authorList>
    </citation>
    <scope>NUCLEOTIDE SEQUENCE</scope>
    <source>
        <strain evidence="6">CGMCC 4.7201</strain>
    </source>
</reference>
<dbReference type="PANTHER" id="PTHR46847:SF1">
    <property type="entry name" value="D-ALLOSE-BINDING PERIPLASMIC PROTEIN-RELATED"/>
    <property type="match status" value="1"/>
</dbReference>
<reference evidence="6" key="1">
    <citation type="journal article" date="2014" name="Int. J. Syst. Evol. Microbiol.">
        <title>Complete genome sequence of Corynebacterium casei LMG S-19264T (=DSM 44701T), isolated from a smear-ripened cheese.</title>
        <authorList>
            <consortium name="US DOE Joint Genome Institute (JGI-PGF)"/>
            <person name="Walter F."/>
            <person name="Albersmeier A."/>
            <person name="Kalinowski J."/>
            <person name="Ruckert C."/>
        </authorList>
    </citation>
    <scope>NUCLEOTIDE SEQUENCE</scope>
    <source>
        <strain evidence="6">CGMCC 4.7201</strain>
    </source>
</reference>
<evidence type="ECO:0000256" key="1">
    <source>
        <dbReference type="ARBA" id="ARBA00004196"/>
    </source>
</evidence>
<evidence type="ECO:0000313" key="6">
    <source>
        <dbReference type="EMBL" id="GGO95139.1"/>
    </source>
</evidence>
<accession>A0A917ZW51</accession>
<dbReference type="Pfam" id="PF13407">
    <property type="entry name" value="Peripla_BP_4"/>
    <property type="match status" value="1"/>
</dbReference>
<comment type="subcellular location">
    <subcellularLocation>
        <location evidence="1">Cell envelope</location>
    </subcellularLocation>
</comment>
<comment type="similarity">
    <text evidence="2">Belongs to the bacterial solute-binding protein 2 family.</text>
</comment>
<evidence type="ECO:0000259" key="5">
    <source>
        <dbReference type="Pfam" id="PF13407"/>
    </source>
</evidence>
<sequence>MARKRMLMACAVAPALLLAAACSDSPAQGGSAVSGARKGAEHRIAFFGFAKANSFAAATFAGVKEYARAHGADAEFFDPNFDAQVQVRQMQDAITSKRFDAFLVQANDGAAVQPQVRAALKAGIPVVAVFTPVGKRLDTAQPQVPGEISLVDVPTVNGRELGELGVDACRSRKAHPCRVAYLEGFKTLPLDNARTKAVEKALKAAGPDVKLVAETEGGYTQQTGRKAMQDVLQSTPDLDVVLGSSQAVAGAEKVARGKGIAFVGNGGSRQAVAAVKSHRWFGIYYVPARTMGAKAAELALRRADGERVDEAVPVTSLTAVGAKGTARSLKGVAGEYDE</sequence>
<evidence type="ECO:0000313" key="7">
    <source>
        <dbReference type="Proteomes" id="UP000641932"/>
    </source>
</evidence>
<evidence type="ECO:0000256" key="3">
    <source>
        <dbReference type="ARBA" id="ARBA00022729"/>
    </source>
</evidence>
<keyword evidence="3 4" id="KW-0732">Signal</keyword>
<dbReference type="RefSeq" id="WP_229698746.1">
    <property type="nucleotide sequence ID" value="NZ_BMMS01000024.1"/>
</dbReference>
<dbReference type="InterPro" id="IPR025997">
    <property type="entry name" value="SBP_2_dom"/>
</dbReference>
<gene>
    <name evidence="6" type="ORF">GCM10012280_51670</name>
</gene>
<dbReference type="EMBL" id="BMMS01000024">
    <property type="protein sequence ID" value="GGO95139.1"/>
    <property type="molecule type" value="Genomic_DNA"/>
</dbReference>
<dbReference type="PANTHER" id="PTHR46847">
    <property type="entry name" value="D-ALLOSE-BINDING PERIPLASMIC PROTEIN-RELATED"/>
    <property type="match status" value="1"/>
</dbReference>
<dbReference type="PROSITE" id="PS51257">
    <property type="entry name" value="PROKAR_LIPOPROTEIN"/>
    <property type="match status" value="1"/>
</dbReference>
<keyword evidence="7" id="KW-1185">Reference proteome</keyword>
<dbReference type="Proteomes" id="UP000641932">
    <property type="component" value="Unassembled WGS sequence"/>
</dbReference>
<protein>
    <recommendedName>
        <fullName evidence="5">Periplasmic binding protein domain-containing protein</fullName>
    </recommendedName>
</protein>
<organism evidence="6 7">
    <name type="scientific">Wenjunlia tyrosinilytica</name>
    <dbReference type="NCBI Taxonomy" id="1544741"/>
    <lineage>
        <taxon>Bacteria</taxon>
        <taxon>Bacillati</taxon>
        <taxon>Actinomycetota</taxon>
        <taxon>Actinomycetes</taxon>
        <taxon>Kitasatosporales</taxon>
        <taxon>Streptomycetaceae</taxon>
        <taxon>Wenjunlia</taxon>
    </lineage>
</organism>
<dbReference type="GO" id="GO:0030246">
    <property type="term" value="F:carbohydrate binding"/>
    <property type="evidence" value="ECO:0007669"/>
    <property type="project" value="UniProtKB-ARBA"/>
</dbReference>
<evidence type="ECO:0000256" key="4">
    <source>
        <dbReference type="SAM" id="SignalP"/>
    </source>
</evidence>
<dbReference type="SUPFAM" id="SSF53822">
    <property type="entry name" value="Periplasmic binding protein-like I"/>
    <property type="match status" value="1"/>
</dbReference>